<comment type="caution">
    <text evidence="2">The sequence shown here is derived from an EMBL/GenBank/DDBJ whole genome shotgun (WGS) entry which is preliminary data.</text>
</comment>
<feature type="compositionally biased region" description="Polar residues" evidence="1">
    <location>
        <begin position="152"/>
        <end position="161"/>
    </location>
</feature>
<feature type="compositionally biased region" description="Low complexity" evidence="1">
    <location>
        <begin position="251"/>
        <end position="264"/>
    </location>
</feature>
<feature type="compositionally biased region" description="Polar residues" evidence="1">
    <location>
        <begin position="189"/>
        <end position="199"/>
    </location>
</feature>
<sequence>MTAVGIGDDADGDIGEDHGVEVQHGPLSSFTARSSVYSSDYHADAPGVEGDISGEYSALHAGQGPLPYRVASPRGSVQRDLLPSGGFDVPEGLPPRSSSPRRSVLRNGPPSVGGSVPEVVGLPAYRSSVSPRPSTGDIGLLPDGVPRYRLSTGRTSDSGNSVQVEGLPAHRVSFAPGSSGVSNEGLPPSGQSNFAPRISNSRKVIDGDRLPAFRISSPEEGLPAFRRSSSVVRTPDGDTIIQRERQPSFRVSVSGNSNSNVGVGYPEEEQHADRWSSFTPQASNGGTGPSEGGLPASPQSNSSDRISTVRLAAAHQNNSDDQPVTRNERPFEMKDIPAVKNEPVVGAPPRFKLPAEEVCQPIPCICADCLAHECCVQVVCICDHHDGHPHPIGVDPAYCTEQAPSSRRYDHESYRYMQENRLDNRCAKDPLLVRSCGTSSSRFNDTGTTSSGRDRRKLRPITRIEVSFPSKFSSPSLQ</sequence>
<feature type="region of interest" description="Disordered" evidence="1">
    <location>
        <begin position="1"/>
        <end position="27"/>
    </location>
</feature>
<evidence type="ECO:0000313" key="3">
    <source>
        <dbReference type="Proteomes" id="UP000822688"/>
    </source>
</evidence>
<keyword evidence="3" id="KW-1185">Reference proteome</keyword>
<feature type="region of interest" description="Disordered" evidence="1">
    <location>
        <begin position="226"/>
        <end position="304"/>
    </location>
</feature>
<feature type="compositionally biased region" description="Polar residues" evidence="1">
    <location>
        <begin position="440"/>
        <end position="451"/>
    </location>
</feature>
<protein>
    <submittedName>
        <fullName evidence="2">Uncharacterized protein</fullName>
    </submittedName>
</protein>
<feature type="compositionally biased region" description="Low complexity" evidence="1">
    <location>
        <begin position="94"/>
        <end position="123"/>
    </location>
</feature>
<feature type="region of interest" description="Disordered" evidence="1">
    <location>
        <begin position="440"/>
        <end position="459"/>
    </location>
</feature>
<dbReference type="AlphaFoldDB" id="A0A8T0IE17"/>
<name>A0A8T0IE17_CERPU</name>
<evidence type="ECO:0000313" key="2">
    <source>
        <dbReference type="EMBL" id="KAG0581169.1"/>
    </source>
</evidence>
<feature type="region of interest" description="Disordered" evidence="1">
    <location>
        <begin position="40"/>
        <end position="161"/>
    </location>
</feature>
<accession>A0A8T0IE17</accession>
<dbReference type="Proteomes" id="UP000822688">
    <property type="component" value="Chromosome 4"/>
</dbReference>
<proteinExistence type="predicted"/>
<reference evidence="2" key="1">
    <citation type="submission" date="2020-06" db="EMBL/GenBank/DDBJ databases">
        <title>WGS assembly of Ceratodon purpureus strain R40.</title>
        <authorList>
            <person name="Carey S.B."/>
            <person name="Jenkins J."/>
            <person name="Shu S."/>
            <person name="Lovell J.T."/>
            <person name="Sreedasyam A."/>
            <person name="Maumus F."/>
            <person name="Tiley G.P."/>
            <person name="Fernandez-Pozo N."/>
            <person name="Barry K."/>
            <person name="Chen C."/>
            <person name="Wang M."/>
            <person name="Lipzen A."/>
            <person name="Daum C."/>
            <person name="Saski C.A."/>
            <person name="Payton A.C."/>
            <person name="Mcbreen J.C."/>
            <person name="Conrad R.E."/>
            <person name="Kollar L.M."/>
            <person name="Olsson S."/>
            <person name="Huttunen S."/>
            <person name="Landis J.B."/>
            <person name="Wickett N.J."/>
            <person name="Johnson M.G."/>
            <person name="Rensing S.A."/>
            <person name="Grimwood J."/>
            <person name="Schmutz J."/>
            <person name="Mcdaniel S.F."/>
        </authorList>
    </citation>
    <scope>NUCLEOTIDE SEQUENCE</scope>
    <source>
        <strain evidence="2">R40</strain>
    </source>
</reference>
<feature type="region of interest" description="Disordered" evidence="1">
    <location>
        <begin position="176"/>
        <end position="199"/>
    </location>
</feature>
<dbReference type="EMBL" id="CM026424">
    <property type="protein sequence ID" value="KAG0581169.1"/>
    <property type="molecule type" value="Genomic_DNA"/>
</dbReference>
<evidence type="ECO:0000256" key="1">
    <source>
        <dbReference type="SAM" id="MobiDB-lite"/>
    </source>
</evidence>
<organism evidence="2 3">
    <name type="scientific">Ceratodon purpureus</name>
    <name type="common">Fire moss</name>
    <name type="synonym">Dicranum purpureum</name>
    <dbReference type="NCBI Taxonomy" id="3225"/>
    <lineage>
        <taxon>Eukaryota</taxon>
        <taxon>Viridiplantae</taxon>
        <taxon>Streptophyta</taxon>
        <taxon>Embryophyta</taxon>
        <taxon>Bryophyta</taxon>
        <taxon>Bryophytina</taxon>
        <taxon>Bryopsida</taxon>
        <taxon>Dicranidae</taxon>
        <taxon>Pseudoditrichales</taxon>
        <taxon>Ditrichaceae</taxon>
        <taxon>Ceratodon</taxon>
    </lineage>
</organism>
<gene>
    <name evidence="2" type="ORF">KC19_4G229300</name>
</gene>